<feature type="domain" description="D-alanyl-D-alanine carboxypeptidase-like core" evidence="2">
    <location>
        <begin position="81"/>
        <end position="207"/>
    </location>
</feature>
<dbReference type="PANTHER" id="PTHR34385">
    <property type="entry name" value="D-ALANYL-D-ALANINE CARBOXYPEPTIDASE"/>
    <property type="match status" value="1"/>
</dbReference>
<keyword evidence="1" id="KW-0812">Transmembrane</keyword>
<evidence type="ECO:0000259" key="2">
    <source>
        <dbReference type="Pfam" id="PF02557"/>
    </source>
</evidence>
<dbReference type="InterPro" id="IPR052179">
    <property type="entry name" value="DD-CPase-like"/>
</dbReference>
<dbReference type="SUPFAM" id="SSF55166">
    <property type="entry name" value="Hedgehog/DD-peptidase"/>
    <property type="match status" value="1"/>
</dbReference>
<dbReference type="InterPro" id="IPR009045">
    <property type="entry name" value="Zn_M74/Hedgehog-like"/>
</dbReference>
<sequence>MMIARQEHLLDQERRTPMKKLLVSGTLAAVILSLVYLFLIGRNDPDTQASSGRPWYLTLVNRQNPVPENGKVDLAELPGGEKVDKRIYEPLMEMLADAEALNLGPVVVSGYRTQEKQRRLYEDKIREYQDQGYSKEEATRQADQWVARPGTSEHQLGLAVDINGATYDIYSWLQENSYKYGFIFRYSGEKQEITGISEEVWHYRYVGINAAKEIYQQGICLEEYLE</sequence>
<dbReference type="GO" id="GO:0006508">
    <property type="term" value="P:proteolysis"/>
    <property type="evidence" value="ECO:0007669"/>
    <property type="project" value="InterPro"/>
</dbReference>
<dbReference type="InterPro" id="IPR058193">
    <property type="entry name" value="VanY/YodJ_core_dom"/>
</dbReference>
<organism evidence="3 4">
    <name type="scientific">Candidatus Dorea gallistercoris</name>
    <dbReference type="NCBI Taxonomy" id="2838542"/>
    <lineage>
        <taxon>Bacteria</taxon>
        <taxon>Bacillati</taxon>
        <taxon>Bacillota</taxon>
        <taxon>Clostridia</taxon>
        <taxon>Lachnospirales</taxon>
        <taxon>Lachnospiraceae</taxon>
        <taxon>Dorea</taxon>
    </lineage>
</organism>
<dbReference type="CDD" id="cd14852">
    <property type="entry name" value="LD-carboxypeptidase"/>
    <property type="match status" value="1"/>
</dbReference>
<dbReference type="AlphaFoldDB" id="A0A9D1UD94"/>
<protein>
    <submittedName>
        <fullName evidence="3">M15 family metallopeptidase</fullName>
    </submittedName>
</protein>
<reference evidence="3" key="1">
    <citation type="journal article" date="2021" name="PeerJ">
        <title>Extensive microbial diversity within the chicken gut microbiome revealed by metagenomics and culture.</title>
        <authorList>
            <person name="Gilroy R."/>
            <person name="Ravi A."/>
            <person name="Getino M."/>
            <person name="Pursley I."/>
            <person name="Horton D.L."/>
            <person name="Alikhan N.F."/>
            <person name="Baker D."/>
            <person name="Gharbi K."/>
            <person name="Hall N."/>
            <person name="Watson M."/>
            <person name="Adriaenssens E.M."/>
            <person name="Foster-Nyarko E."/>
            <person name="Jarju S."/>
            <person name="Secka A."/>
            <person name="Antonio M."/>
            <person name="Oren A."/>
            <person name="Chaudhuri R.R."/>
            <person name="La Ragione R."/>
            <person name="Hildebrand F."/>
            <person name="Pallen M.J."/>
        </authorList>
    </citation>
    <scope>NUCLEOTIDE SEQUENCE</scope>
    <source>
        <strain evidence="3">ChiSxjej1B13-11762</strain>
    </source>
</reference>
<evidence type="ECO:0000256" key="1">
    <source>
        <dbReference type="SAM" id="Phobius"/>
    </source>
</evidence>
<keyword evidence="1" id="KW-0472">Membrane</keyword>
<accession>A0A9D1UD94</accession>
<dbReference type="InterPro" id="IPR003709">
    <property type="entry name" value="VanY-like_core_dom"/>
</dbReference>
<dbReference type="EMBL" id="DXGF01000033">
    <property type="protein sequence ID" value="HIW83038.1"/>
    <property type="molecule type" value="Genomic_DNA"/>
</dbReference>
<evidence type="ECO:0000313" key="3">
    <source>
        <dbReference type="EMBL" id="HIW83038.1"/>
    </source>
</evidence>
<gene>
    <name evidence="3" type="ORF">H9873_01755</name>
</gene>
<name>A0A9D1UD94_9FIRM</name>
<reference evidence="3" key="2">
    <citation type="submission" date="2021-04" db="EMBL/GenBank/DDBJ databases">
        <authorList>
            <person name="Gilroy R."/>
        </authorList>
    </citation>
    <scope>NUCLEOTIDE SEQUENCE</scope>
    <source>
        <strain evidence="3">ChiSxjej1B13-11762</strain>
    </source>
</reference>
<keyword evidence="1" id="KW-1133">Transmembrane helix</keyword>
<dbReference type="Pfam" id="PF02557">
    <property type="entry name" value="VanY"/>
    <property type="match status" value="1"/>
</dbReference>
<dbReference type="Proteomes" id="UP000824263">
    <property type="component" value="Unassembled WGS sequence"/>
</dbReference>
<comment type="caution">
    <text evidence="3">The sequence shown here is derived from an EMBL/GenBank/DDBJ whole genome shotgun (WGS) entry which is preliminary data.</text>
</comment>
<dbReference type="GO" id="GO:0008233">
    <property type="term" value="F:peptidase activity"/>
    <property type="evidence" value="ECO:0007669"/>
    <property type="project" value="InterPro"/>
</dbReference>
<dbReference type="Gene3D" id="3.30.1380.10">
    <property type="match status" value="1"/>
</dbReference>
<evidence type="ECO:0000313" key="4">
    <source>
        <dbReference type="Proteomes" id="UP000824263"/>
    </source>
</evidence>
<proteinExistence type="predicted"/>
<feature type="transmembrane region" description="Helical" evidence="1">
    <location>
        <begin position="21"/>
        <end position="41"/>
    </location>
</feature>
<dbReference type="PANTHER" id="PTHR34385:SF1">
    <property type="entry name" value="PEPTIDOGLYCAN L-ALANYL-D-GLUTAMATE ENDOPEPTIDASE CWLK"/>
    <property type="match status" value="1"/>
</dbReference>